<dbReference type="PANTHER" id="PTHR46015:SF1">
    <property type="entry name" value="HOMOCYSTEINE S-METHYLTRANSFERASE-LIKE ISOFORM 1"/>
    <property type="match status" value="1"/>
</dbReference>
<keyword evidence="1 5" id="KW-0489">Methyltransferase</keyword>
<evidence type="ECO:0000256" key="5">
    <source>
        <dbReference type="PROSITE-ProRule" id="PRU00333"/>
    </source>
</evidence>
<evidence type="ECO:0000313" key="8">
    <source>
        <dbReference type="Proteomes" id="UP000054845"/>
    </source>
</evidence>
<evidence type="ECO:0000256" key="4">
    <source>
        <dbReference type="ARBA" id="ARBA00022833"/>
    </source>
</evidence>
<dbReference type="OrthoDB" id="261426at2759"/>
<dbReference type="GO" id="GO:0046872">
    <property type="term" value="F:metal ion binding"/>
    <property type="evidence" value="ECO:0007669"/>
    <property type="project" value="UniProtKB-KW"/>
</dbReference>
<keyword evidence="8" id="KW-1185">Reference proteome</keyword>
<accession>A0A0P1BQU2</accession>
<evidence type="ECO:0000313" key="7">
    <source>
        <dbReference type="EMBL" id="CEH18248.1"/>
    </source>
</evidence>
<evidence type="ECO:0000256" key="3">
    <source>
        <dbReference type="ARBA" id="ARBA00022723"/>
    </source>
</evidence>
<comment type="cofactor">
    <cofactor evidence="5">
        <name>Zn(2+)</name>
        <dbReference type="ChEBI" id="CHEBI:29105"/>
    </cofactor>
</comment>
<dbReference type="SUPFAM" id="SSF82282">
    <property type="entry name" value="Homocysteine S-methyltransferase"/>
    <property type="match status" value="1"/>
</dbReference>
<dbReference type="GO" id="GO:0008898">
    <property type="term" value="F:S-adenosylmethionine-homocysteine S-methyltransferase activity"/>
    <property type="evidence" value="ECO:0007669"/>
    <property type="project" value="TreeGrafter"/>
</dbReference>
<dbReference type="STRING" id="401625.A0A0P1BQU2"/>
<evidence type="ECO:0000256" key="1">
    <source>
        <dbReference type="ARBA" id="ARBA00022603"/>
    </source>
</evidence>
<name>A0A0P1BQU2_9BASI</name>
<dbReference type="InterPro" id="IPR003726">
    <property type="entry name" value="HCY_dom"/>
</dbReference>
<dbReference type="Pfam" id="PF02574">
    <property type="entry name" value="S-methyl_trans"/>
    <property type="match status" value="1"/>
</dbReference>
<feature type="binding site" evidence="5">
    <location>
        <position position="397"/>
    </location>
    <ligand>
        <name>Zn(2+)</name>
        <dbReference type="ChEBI" id="CHEBI:29105"/>
    </ligand>
</feature>
<evidence type="ECO:0000259" key="6">
    <source>
        <dbReference type="PROSITE" id="PS50970"/>
    </source>
</evidence>
<dbReference type="GO" id="GO:0032259">
    <property type="term" value="P:methylation"/>
    <property type="evidence" value="ECO:0007669"/>
    <property type="project" value="UniProtKB-KW"/>
</dbReference>
<feature type="binding site" evidence="5">
    <location>
        <position position="398"/>
    </location>
    <ligand>
        <name>Zn(2+)</name>
        <dbReference type="ChEBI" id="CHEBI:29105"/>
    </ligand>
</feature>
<organism evidence="7 8">
    <name type="scientific">Ceraceosorus bombacis</name>
    <dbReference type="NCBI Taxonomy" id="401625"/>
    <lineage>
        <taxon>Eukaryota</taxon>
        <taxon>Fungi</taxon>
        <taxon>Dikarya</taxon>
        <taxon>Basidiomycota</taxon>
        <taxon>Ustilaginomycotina</taxon>
        <taxon>Exobasidiomycetes</taxon>
        <taxon>Ceraceosorales</taxon>
        <taxon>Ceraceosoraceae</taxon>
        <taxon>Ceraceosorus</taxon>
    </lineage>
</organism>
<protein>
    <submittedName>
        <fullName evidence="7">Homocysteine S-methyltransferase</fullName>
    </submittedName>
</protein>
<dbReference type="PROSITE" id="PS50970">
    <property type="entry name" value="HCY"/>
    <property type="match status" value="1"/>
</dbReference>
<dbReference type="PANTHER" id="PTHR46015">
    <property type="entry name" value="ZGC:172121"/>
    <property type="match status" value="1"/>
</dbReference>
<feature type="binding site" evidence="5">
    <location>
        <position position="305"/>
    </location>
    <ligand>
        <name>Zn(2+)</name>
        <dbReference type="ChEBI" id="CHEBI:29105"/>
    </ligand>
</feature>
<dbReference type="Gene3D" id="3.20.20.330">
    <property type="entry name" value="Homocysteine-binding-like domain"/>
    <property type="match status" value="1"/>
</dbReference>
<dbReference type="EMBL" id="CCYA01000270">
    <property type="protein sequence ID" value="CEH18248.1"/>
    <property type="molecule type" value="Genomic_DNA"/>
</dbReference>
<dbReference type="GO" id="GO:0033528">
    <property type="term" value="P:S-methylmethionine cycle"/>
    <property type="evidence" value="ECO:0007669"/>
    <property type="project" value="TreeGrafter"/>
</dbReference>
<dbReference type="AlphaFoldDB" id="A0A0P1BQU2"/>
<sequence length="419" mass="46429">MLDEYLRSRSGRQDSSTTPIAIIDGGLATRLETLGQDLSGSLWSAALLKDETLEGRPPRSRHEAPQGCAVIAQAHLDFLRAGAEVIGTCNYQTSLETFSRAGIADTEGRRLMLRAIDVAQSARKVACSTRAGRTHVPRPLIALSLGPYGASLSNGAEYTGCYPSPSDPSQEIAFDQLVEFHRNRLEEIAFDHLVEFHRNRLEVFAASAQHWSLIDLIAFETIPRLDEIRAIRSALSQVWQRHKDEGSWSKKPCLFSCVFPEEGLRLPFPQGRRSETLCECRDILEASFSQEKAGDWSGDAIGMNCTKPHLIPLLVDRFTQAMKERRARRAAATQPEDKKHLFLYPDGGKVWDGQARQWRAWAQPTEAGFANWAQQLLESAKSAIESGVWAGVWLGGCCNVGIDDIQALSLLVSREARSA</sequence>
<dbReference type="InterPro" id="IPR036589">
    <property type="entry name" value="HCY_dom_sf"/>
</dbReference>
<keyword evidence="3 5" id="KW-0479">Metal-binding</keyword>
<dbReference type="InterPro" id="IPR051486">
    <property type="entry name" value="Hcy_S-methyltransferase"/>
</dbReference>
<keyword evidence="4 5" id="KW-0862">Zinc</keyword>
<proteinExistence type="predicted"/>
<keyword evidence="2 5" id="KW-0808">Transferase</keyword>
<reference evidence="7 8" key="1">
    <citation type="submission" date="2014-09" db="EMBL/GenBank/DDBJ databases">
        <authorList>
            <person name="Magalhaes I.L.F."/>
            <person name="Oliveira U."/>
            <person name="Santos F.R."/>
            <person name="Vidigal T.H.D.A."/>
            <person name="Brescovit A.D."/>
            <person name="Santos A.J."/>
        </authorList>
    </citation>
    <scope>NUCLEOTIDE SEQUENCE [LARGE SCALE GENOMIC DNA]</scope>
</reference>
<feature type="domain" description="Hcy-binding" evidence="6">
    <location>
        <begin position="9"/>
        <end position="412"/>
    </location>
</feature>
<dbReference type="GO" id="GO:0009086">
    <property type="term" value="P:methionine biosynthetic process"/>
    <property type="evidence" value="ECO:0007669"/>
    <property type="project" value="TreeGrafter"/>
</dbReference>
<evidence type="ECO:0000256" key="2">
    <source>
        <dbReference type="ARBA" id="ARBA00022679"/>
    </source>
</evidence>
<dbReference type="Proteomes" id="UP000054845">
    <property type="component" value="Unassembled WGS sequence"/>
</dbReference>